<reference evidence="2" key="1">
    <citation type="submission" date="2021-04" db="EMBL/GenBank/DDBJ databases">
        <title>Complete Genome sequence and Methylome Analysis of the Haloarchaeon Haloarcula sinaiiensis.</title>
        <authorList>
            <person name="Fomenkov A."/>
            <person name="DasSarma P."/>
            <person name="DasSarma S."/>
            <person name="Roberts R.J."/>
        </authorList>
    </citation>
    <scope>NUCLEOTIDE SEQUENCE</scope>
    <source>
        <strain evidence="2">ATCC 33800</strain>
    </source>
</reference>
<evidence type="ECO:0000313" key="2">
    <source>
        <dbReference type="EMBL" id="QUJ73511.1"/>
    </source>
</evidence>
<accession>A0A8T8KGS5</accession>
<protein>
    <submittedName>
        <fullName evidence="2">Uncharacterized protein</fullName>
    </submittedName>
</protein>
<dbReference type="GeneID" id="64822716"/>
<gene>
    <name evidence="2" type="ORF">KDQ40_07130</name>
</gene>
<dbReference type="Proteomes" id="UP000682967">
    <property type="component" value="Chromosome"/>
</dbReference>
<name>A0A8T8KGS5_9EURY</name>
<dbReference type="AlphaFoldDB" id="A0A8T8KGS5"/>
<dbReference type="KEGG" id="hsin:KDQ40_07130"/>
<sequence>MKPVKTTIEPPDRTTTWAWSGRSLPGCPTETYRRRNDTPRDHPNAEPEQ</sequence>
<dbReference type="OrthoDB" id="379128at2157"/>
<evidence type="ECO:0000313" key="3">
    <source>
        <dbReference type="Proteomes" id="UP000682967"/>
    </source>
</evidence>
<proteinExistence type="predicted"/>
<feature type="region of interest" description="Disordered" evidence="1">
    <location>
        <begin position="1"/>
        <end position="49"/>
    </location>
</feature>
<dbReference type="RefSeq" id="WP_167467367.1">
    <property type="nucleotide sequence ID" value="NZ_AOLR01000018.1"/>
</dbReference>
<feature type="compositionally biased region" description="Basic and acidic residues" evidence="1">
    <location>
        <begin position="31"/>
        <end position="49"/>
    </location>
</feature>
<evidence type="ECO:0000256" key="1">
    <source>
        <dbReference type="SAM" id="MobiDB-lite"/>
    </source>
</evidence>
<dbReference type="EMBL" id="CP073366">
    <property type="protein sequence ID" value="QUJ73511.1"/>
    <property type="molecule type" value="Genomic_DNA"/>
</dbReference>
<organism evidence="2 3">
    <name type="scientific">Haloarcula marismortui ATCC 33800</name>
    <dbReference type="NCBI Taxonomy" id="662476"/>
    <lineage>
        <taxon>Archaea</taxon>
        <taxon>Methanobacteriati</taxon>
        <taxon>Methanobacteriota</taxon>
        <taxon>Stenosarchaea group</taxon>
        <taxon>Halobacteria</taxon>
        <taxon>Halobacteriales</taxon>
        <taxon>Haloarculaceae</taxon>
        <taxon>Haloarcula</taxon>
    </lineage>
</organism>